<protein>
    <submittedName>
        <fullName evidence="1">Uncharacterized protein</fullName>
    </submittedName>
</protein>
<proteinExistence type="predicted"/>
<accession>J9FS14</accession>
<sequence>MNCKIFLEQRGESNPCVRCESPGGIPSLTAMHLQCFPARDAPPHTFRLLPHGRNLPAALFLFQCRCASLFQQKSARTGNRSLVLLVQLRVVSRKLLFVELAPILSRPPCGQHLPRVVCCDQCLCVTQRHFDGTLQLRLARVDSPAVFLQRLQFGTHLHHRHIGFYCLACYMARITEQHIVYRLQQRFLSALNVIYPKAFHLVHHPAVELCVEHDISVSELPAHCQPGQCTLFQLSHAKLVLQLAEPVLRHVVRVHLHLSGLTFQDALIAVRARAVRNPKRTVRAHSQVRTLTVHHQPVTSRPLDDFLTRSVRIESAYRVLQIMTGTHREILLLRRVNAALSPPQLVGGLKRIKPQDGSYLRRTDTALAVFHPFSMVSGSDYCKAHDCCCCCCYSCSDFF</sequence>
<evidence type="ECO:0000313" key="1">
    <source>
        <dbReference type="EMBL" id="EJW97741.1"/>
    </source>
</evidence>
<dbReference type="AlphaFoldDB" id="J9FS14"/>
<reference evidence="1" key="1">
    <citation type="journal article" date="2012" name="PLoS ONE">
        <title>Gene sets for utilization of primary and secondary nutrition supplies in the distal gut of endangered iberian lynx.</title>
        <authorList>
            <person name="Alcaide M."/>
            <person name="Messina E."/>
            <person name="Richter M."/>
            <person name="Bargiela R."/>
            <person name="Peplies J."/>
            <person name="Huws S.A."/>
            <person name="Newbold C.J."/>
            <person name="Golyshin P.N."/>
            <person name="Simon M.A."/>
            <person name="Lopez G."/>
            <person name="Yakimov M.M."/>
            <person name="Ferrer M."/>
        </authorList>
    </citation>
    <scope>NUCLEOTIDE SEQUENCE</scope>
</reference>
<organism evidence="1">
    <name type="scientific">gut metagenome</name>
    <dbReference type="NCBI Taxonomy" id="749906"/>
    <lineage>
        <taxon>unclassified sequences</taxon>
        <taxon>metagenomes</taxon>
        <taxon>organismal metagenomes</taxon>
    </lineage>
</organism>
<comment type="caution">
    <text evidence="1">The sequence shown here is derived from an EMBL/GenBank/DDBJ whole genome shotgun (WGS) entry which is preliminary data.</text>
</comment>
<dbReference type="EMBL" id="AMCI01004613">
    <property type="protein sequence ID" value="EJW97741.1"/>
    <property type="molecule type" value="Genomic_DNA"/>
</dbReference>
<gene>
    <name evidence="1" type="ORF">EVA_14147</name>
</gene>
<name>J9FS14_9ZZZZ</name>